<sequence>MRLITVFLLAGYSLLFASTLKQNDFLQINSQSCAIKRSSCTIEKVHPFLNSEVTLKSSWIEQRASLNLQYLKSLEPNRLLHNFRVNAGLPSSAKPLEGWESPKIGLRGHFVGHYLSALASVVENRQDTLLSKRLKYMVAELFKCQQALGNGYLSAFPEADFDKLETTFGGVWAPYYTYHKIMQGLLDAYIRTGNEQAYQIVVGMADYVKRRMDKLSPDTIEKVLYSVGANPSNEAGAMNEVLYKLYEVSGNPQHLALAKIFDRDWFAIPLSKNKDNLSGLHANTHLVLVNGFARRYSLTGEELYRNATLNFWNMLMKSHAYVNGSSSGPRPNVVTLTSLSAEHWGTPRHLSNTMTKEIAESCVSHNTQKLTSTLFTWTAEPKYADAYMNTFYNAVLALQNAHTGDCVYHLPLGSPRHKAFLKKNDFRCCNGSSIEAFSLLNSGIYYHDDSYLWVNLYVPSAVQWKEKNVTIEQDGNFPDASTVDFTVSVKKKSDFTLNLFIPSWAQKVDVYINDELQKETVSPMSYISIHRQWKNHDRLKMIFHYDFHLKTMPDDENVIALFYGPTLLAFETTSELILKGSHSDILKNLSISADHTFHLRNNGKEYLLHPLYEIDNESYGVYATIRDEIL</sequence>
<dbReference type="InterPro" id="IPR012878">
    <property type="entry name" value="Beta-AFase-like_GH127_cat"/>
</dbReference>
<evidence type="ECO:0000313" key="3">
    <source>
        <dbReference type="EMBL" id="VYT05452.1"/>
    </source>
</evidence>
<dbReference type="Pfam" id="PF20736">
    <property type="entry name" value="Glyco_hydro127M"/>
    <property type="match status" value="1"/>
</dbReference>
<dbReference type="InterPro" id="IPR008928">
    <property type="entry name" value="6-hairpin_glycosidase_sf"/>
</dbReference>
<evidence type="ECO:0008006" key="4">
    <source>
        <dbReference type="Google" id="ProtNLM"/>
    </source>
</evidence>
<accession>A0A6N2TL52</accession>
<dbReference type="PANTHER" id="PTHR31151">
    <property type="entry name" value="PROLINE-TRNA LIGASE (DUF1680)"/>
    <property type="match status" value="1"/>
</dbReference>
<evidence type="ECO:0000259" key="2">
    <source>
        <dbReference type="Pfam" id="PF20736"/>
    </source>
</evidence>
<dbReference type="AlphaFoldDB" id="A0A6N2TL52"/>
<dbReference type="Pfam" id="PF07944">
    <property type="entry name" value="Beta-AFase-like_GH127_cat"/>
    <property type="match status" value="1"/>
</dbReference>
<proteinExistence type="predicted"/>
<dbReference type="RefSeq" id="WP_138292247.1">
    <property type="nucleotide sequence ID" value="NZ_BAABZC010000001.1"/>
</dbReference>
<gene>
    <name evidence="3" type="ORF">BILFYP9_01595</name>
</gene>
<dbReference type="PANTHER" id="PTHR31151:SF0">
    <property type="entry name" value="PROLINE-TRNA LIGASE (DUF1680)"/>
    <property type="match status" value="1"/>
</dbReference>
<dbReference type="EMBL" id="CACRSU010000015">
    <property type="protein sequence ID" value="VYT05452.1"/>
    <property type="molecule type" value="Genomic_DNA"/>
</dbReference>
<protein>
    <recommendedName>
        <fullName evidence="4">Glycoside hydrolase family 127 protein</fullName>
    </recommendedName>
</protein>
<name>A0A6N2TL52_9BACE</name>
<feature type="domain" description="Non-reducing end beta-L-arabinofuranosidase-like GH127 catalytic" evidence="1">
    <location>
        <begin position="52"/>
        <end position="438"/>
    </location>
</feature>
<dbReference type="SUPFAM" id="SSF48208">
    <property type="entry name" value="Six-hairpin glycosidases"/>
    <property type="match status" value="1"/>
</dbReference>
<reference evidence="3" key="1">
    <citation type="submission" date="2019-11" db="EMBL/GenBank/DDBJ databases">
        <authorList>
            <person name="Feng L."/>
        </authorList>
    </citation>
    <scope>NUCLEOTIDE SEQUENCE</scope>
    <source>
        <strain evidence="3">BintestinalisLFYP9</strain>
    </source>
</reference>
<dbReference type="InterPro" id="IPR049046">
    <property type="entry name" value="Beta-AFase-like_GH127_middle"/>
</dbReference>
<dbReference type="GO" id="GO:0005975">
    <property type="term" value="P:carbohydrate metabolic process"/>
    <property type="evidence" value="ECO:0007669"/>
    <property type="project" value="InterPro"/>
</dbReference>
<evidence type="ECO:0000259" key="1">
    <source>
        <dbReference type="Pfam" id="PF07944"/>
    </source>
</evidence>
<feature type="domain" description="Non-reducing end beta-L-arabinofuranosidase-like GH127 middle" evidence="2">
    <location>
        <begin position="452"/>
        <end position="543"/>
    </location>
</feature>
<organism evidence="3">
    <name type="scientific">Bacteroides intestinalis</name>
    <dbReference type="NCBI Taxonomy" id="329854"/>
    <lineage>
        <taxon>Bacteria</taxon>
        <taxon>Pseudomonadati</taxon>
        <taxon>Bacteroidota</taxon>
        <taxon>Bacteroidia</taxon>
        <taxon>Bacteroidales</taxon>
        <taxon>Bacteroidaceae</taxon>
        <taxon>Bacteroides</taxon>
    </lineage>
</organism>